<proteinExistence type="predicted"/>
<dbReference type="EMBL" id="NXGX01000012">
    <property type="protein sequence ID" value="PKR56499.1"/>
    <property type="molecule type" value="Genomic_DNA"/>
</dbReference>
<evidence type="ECO:0000313" key="2">
    <source>
        <dbReference type="EMBL" id="PKR56499.1"/>
    </source>
</evidence>
<dbReference type="AlphaFoldDB" id="A0A2N3L102"/>
<evidence type="ECO:0000256" key="1">
    <source>
        <dbReference type="SAM" id="MobiDB-lite"/>
    </source>
</evidence>
<protein>
    <submittedName>
        <fullName evidence="2">Uncharacterized protein</fullName>
    </submittedName>
</protein>
<comment type="caution">
    <text evidence="2">The sequence shown here is derived from an EMBL/GenBank/DDBJ whole genome shotgun (WGS) entry which is preliminary data.</text>
</comment>
<gene>
    <name evidence="2" type="ORF">COO92_20675</name>
</gene>
<organism evidence="2 3">
    <name type="scientific">Thalassospira lohafexi</name>
    <dbReference type="NCBI Taxonomy" id="744227"/>
    <lineage>
        <taxon>Bacteria</taxon>
        <taxon>Pseudomonadati</taxon>
        <taxon>Pseudomonadota</taxon>
        <taxon>Alphaproteobacteria</taxon>
        <taxon>Rhodospirillales</taxon>
        <taxon>Thalassospiraceae</taxon>
        <taxon>Thalassospira</taxon>
    </lineage>
</organism>
<feature type="compositionally biased region" description="Basic residues" evidence="1">
    <location>
        <begin position="18"/>
        <end position="27"/>
    </location>
</feature>
<dbReference type="Proteomes" id="UP000233332">
    <property type="component" value="Unassembled WGS sequence"/>
</dbReference>
<sequence>MNGCHKPTTRWGTLCSTHRNRQRRHGHSNQTGVTKTELKPYIEIVRRRKARNQDSPLWTTLQTRWEQLIENARLVLKDHLNGKAMSRHLVMTSRELVNIHETVEFGDISCTALAMFILQTQHPMRFRDQNGFLHQLTRRLRGLSDVNAGTWFDHSTGKVKRVYRDLPARTSQQFGQSAIEVFALAGAVLAKKEIEEANAKQAEKLTIINAIQEMQ</sequence>
<name>A0A2N3L102_9PROT</name>
<accession>A0A2N3L102</accession>
<feature type="region of interest" description="Disordered" evidence="1">
    <location>
        <begin position="1"/>
        <end position="33"/>
    </location>
</feature>
<evidence type="ECO:0000313" key="3">
    <source>
        <dbReference type="Proteomes" id="UP000233332"/>
    </source>
</evidence>
<reference evidence="2 3" key="1">
    <citation type="submission" date="2017-09" db="EMBL/GenBank/DDBJ databases">
        <title>Biodiversity and function of Thalassospira species in the particle-attached aromatic-hydrocarbon-degrading consortia from the surface seawater of the China South Sea.</title>
        <authorList>
            <person name="Dong C."/>
            <person name="Lai Q."/>
            <person name="Shao Z."/>
        </authorList>
    </citation>
    <scope>NUCLEOTIDE SEQUENCE [LARGE SCALE GENOMIC DNA]</scope>
    <source>
        <strain evidence="2 3">139Z-12</strain>
    </source>
</reference>
<keyword evidence="3" id="KW-1185">Reference proteome</keyword>